<sequence length="315" mass="35559">MSLYISPPFYGLASVDSKSLQFLAAARFCATELKVVHCRKNSDSPTGVIPSFVDGSEQITDFVEFVEHLRRQHSDIQLDSELSDKDKVLLEGFDALIKVGLLPALEQLFWIDDFNFSSLASRMIAKTTAWPYYFFYLNTKRAEARKIVERTGKKPEQLELDAIKTLNLLSAKLGNSKYFNGTRPSSLDALIFGYLAPLFKLPMANDRVQLQLKALPNLAVFLESISSIYCPVADEGLGAVKEYKNLVIEVEKAKKRVEKEKMEKRMREREKEQQESSNSTNIAVFIAFSLTATVLFGLHTGIIQIPKVIQDDDDE</sequence>
<evidence type="ECO:0000256" key="8">
    <source>
        <dbReference type="SAM" id="Coils"/>
    </source>
</evidence>
<dbReference type="WBParaSite" id="BXY_0498000.1">
    <property type="protein sequence ID" value="BXY_0498000.1"/>
    <property type="gene ID" value="BXY_0498000"/>
</dbReference>
<evidence type="ECO:0000259" key="9">
    <source>
        <dbReference type="Pfam" id="PF10568"/>
    </source>
</evidence>
<dbReference type="Proteomes" id="UP000095284">
    <property type="component" value="Unplaced"/>
</dbReference>
<evidence type="ECO:0000256" key="6">
    <source>
        <dbReference type="ARBA" id="ARBA00023128"/>
    </source>
</evidence>
<dbReference type="EMBL" id="CAJFCV020000002">
    <property type="protein sequence ID" value="CAG9095201.1"/>
    <property type="molecule type" value="Genomic_DNA"/>
</dbReference>
<dbReference type="EMBL" id="CAJFDI010000002">
    <property type="protein sequence ID" value="CAD5214585.1"/>
    <property type="molecule type" value="Genomic_DNA"/>
</dbReference>
<dbReference type="PANTHER" id="PTHR12289">
    <property type="entry name" value="METAXIN RELATED"/>
    <property type="match status" value="1"/>
</dbReference>
<protein>
    <submittedName>
        <fullName evidence="11">(pine wood nematode) hypothetical protein</fullName>
    </submittedName>
</protein>
<dbReference type="InterPro" id="IPR050931">
    <property type="entry name" value="Mito_Protein_Transport_Metaxin"/>
</dbReference>
<gene>
    <name evidence="11" type="ORF">BXYJ_LOCUS3603</name>
</gene>
<evidence type="ECO:0000256" key="3">
    <source>
        <dbReference type="ARBA" id="ARBA00022448"/>
    </source>
</evidence>
<evidence type="ECO:0000313" key="14">
    <source>
        <dbReference type="WBParaSite" id="BXY_0498000.1"/>
    </source>
</evidence>
<dbReference type="AlphaFoldDB" id="A0A1I7RW67"/>
<accession>A0A1I7RW67</accession>
<dbReference type="SUPFAM" id="SSF47616">
    <property type="entry name" value="GST C-terminal domain-like"/>
    <property type="match status" value="1"/>
</dbReference>
<evidence type="ECO:0000313" key="12">
    <source>
        <dbReference type="Proteomes" id="UP000095284"/>
    </source>
</evidence>
<dbReference type="Proteomes" id="UP000659654">
    <property type="component" value="Unassembled WGS sequence"/>
</dbReference>
<feature type="coiled-coil region" evidence="8">
    <location>
        <begin position="240"/>
        <end position="279"/>
    </location>
</feature>
<dbReference type="PANTHER" id="PTHR12289:SF41">
    <property type="entry name" value="FAILED AXON CONNECTIONS-RELATED"/>
    <property type="match status" value="1"/>
</dbReference>
<dbReference type="OrthoDB" id="5835136at2759"/>
<comment type="similarity">
    <text evidence="2">Belongs to the metaxin family.</text>
</comment>
<keyword evidence="5" id="KW-0653">Protein transport</keyword>
<dbReference type="InterPro" id="IPR019564">
    <property type="entry name" value="Sam37/metaxin_N"/>
</dbReference>
<keyword evidence="6" id="KW-0496">Mitochondrion</keyword>
<keyword evidence="8" id="KW-0175">Coiled coil</keyword>
<evidence type="ECO:0000256" key="4">
    <source>
        <dbReference type="ARBA" id="ARBA00022787"/>
    </source>
</evidence>
<feature type="domain" description="Mitochondrial outer membrane transport complex Sam37/metaxin N-terminal" evidence="9">
    <location>
        <begin position="19"/>
        <end position="141"/>
    </location>
</feature>
<keyword evidence="13" id="KW-1185">Reference proteome</keyword>
<dbReference type="SMR" id="A0A1I7RW67"/>
<dbReference type="eggNOG" id="KOG3028">
    <property type="taxonomic scope" value="Eukaryota"/>
</dbReference>
<reference evidence="14" key="1">
    <citation type="submission" date="2016-11" db="UniProtKB">
        <authorList>
            <consortium name="WormBaseParasite"/>
        </authorList>
    </citation>
    <scope>IDENTIFICATION</scope>
</reference>
<reference evidence="11" key="2">
    <citation type="submission" date="2020-09" db="EMBL/GenBank/DDBJ databases">
        <authorList>
            <person name="Kikuchi T."/>
        </authorList>
    </citation>
    <scope>NUCLEOTIDE SEQUENCE</scope>
    <source>
        <strain evidence="11">Ka4C1</strain>
    </source>
</reference>
<evidence type="ECO:0000313" key="11">
    <source>
        <dbReference type="EMBL" id="CAD5214585.1"/>
    </source>
</evidence>
<dbReference type="Proteomes" id="UP000582659">
    <property type="component" value="Unassembled WGS sequence"/>
</dbReference>
<evidence type="ECO:0000313" key="13">
    <source>
        <dbReference type="Proteomes" id="UP000659654"/>
    </source>
</evidence>
<dbReference type="GO" id="GO:0007005">
    <property type="term" value="P:mitochondrion organization"/>
    <property type="evidence" value="ECO:0007669"/>
    <property type="project" value="TreeGrafter"/>
</dbReference>
<organism evidence="12 14">
    <name type="scientific">Bursaphelenchus xylophilus</name>
    <name type="common">Pinewood nematode worm</name>
    <name type="synonym">Aphelenchoides xylophilus</name>
    <dbReference type="NCBI Taxonomy" id="6326"/>
    <lineage>
        <taxon>Eukaryota</taxon>
        <taxon>Metazoa</taxon>
        <taxon>Ecdysozoa</taxon>
        <taxon>Nematoda</taxon>
        <taxon>Chromadorea</taxon>
        <taxon>Rhabditida</taxon>
        <taxon>Tylenchina</taxon>
        <taxon>Tylenchomorpha</taxon>
        <taxon>Aphelenchoidea</taxon>
        <taxon>Aphelenchoididae</taxon>
        <taxon>Bursaphelenchus</taxon>
    </lineage>
</organism>
<evidence type="ECO:0000256" key="7">
    <source>
        <dbReference type="ARBA" id="ARBA00023136"/>
    </source>
</evidence>
<proteinExistence type="inferred from homology"/>
<keyword evidence="7" id="KW-0472">Membrane</keyword>
<evidence type="ECO:0000256" key="5">
    <source>
        <dbReference type="ARBA" id="ARBA00022927"/>
    </source>
</evidence>
<dbReference type="GO" id="GO:0001401">
    <property type="term" value="C:SAM complex"/>
    <property type="evidence" value="ECO:0007669"/>
    <property type="project" value="InterPro"/>
</dbReference>
<comment type="subcellular location">
    <subcellularLocation>
        <location evidence="1">Mitochondrion outer membrane</location>
    </subcellularLocation>
</comment>
<evidence type="ECO:0000256" key="1">
    <source>
        <dbReference type="ARBA" id="ARBA00004294"/>
    </source>
</evidence>
<keyword evidence="4" id="KW-1000">Mitochondrion outer membrane</keyword>
<evidence type="ECO:0000256" key="2">
    <source>
        <dbReference type="ARBA" id="ARBA00009170"/>
    </source>
</evidence>
<dbReference type="Pfam" id="PF17171">
    <property type="entry name" value="GST_C_6"/>
    <property type="match status" value="1"/>
</dbReference>
<name>A0A1I7RW67_BURXY</name>
<evidence type="ECO:0000259" key="10">
    <source>
        <dbReference type="Pfam" id="PF17171"/>
    </source>
</evidence>
<feature type="domain" description="Metaxin glutathione S-transferase" evidence="10">
    <location>
        <begin position="162"/>
        <end position="225"/>
    </location>
</feature>
<dbReference type="InterPro" id="IPR036282">
    <property type="entry name" value="Glutathione-S-Trfase_C_sf"/>
</dbReference>
<dbReference type="GO" id="GO:0015031">
    <property type="term" value="P:protein transport"/>
    <property type="evidence" value="ECO:0007669"/>
    <property type="project" value="UniProtKB-KW"/>
</dbReference>
<dbReference type="InterPro" id="IPR033468">
    <property type="entry name" value="Metaxin_GST"/>
</dbReference>
<dbReference type="Pfam" id="PF10568">
    <property type="entry name" value="Tom37"/>
    <property type="match status" value="1"/>
</dbReference>
<keyword evidence="3" id="KW-0813">Transport</keyword>